<dbReference type="CDD" id="cd02440">
    <property type="entry name" value="AdoMet_MTases"/>
    <property type="match status" value="1"/>
</dbReference>
<sequence>MSKLSAEALNGFSDASSYDKHRPSYPPEAVSKLLGNLGVENVKGGRIIDVGAGTGKFTSLLAERGEQFEIRCVEPHGDMKEVLGKKFGKGNEGRWEGQVEIVGGHAAAMEGEEGWADAVIASQSWHWFATKESLKEIHRVLRPGGAFGLIWNIEDYNSPRDGRETTTKWEQVLKDIVEHGEDGVPRFRHGKWKQVFEEQLDSTPLQTLKDTFTQDFPQFSLPLGEDHVSWTVWLSDEAIWNRFGTLSTISVLEPEKKEQVKQKVLESLKGMDAERNEKGEVALHDSFGDCSIVLSQRFPNIETSINMILHVILPIFFCFAASHRVIIYFWIS</sequence>
<dbReference type="InterPro" id="IPR051052">
    <property type="entry name" value="Diverse_substrate_MTase"/>
</dbReference>
<evidence type="ECO:0000256" key="4">
    <source>
        <dbReference type="SAM" id="Phobius"/>
    </source>
</evidence>
<evidence type="ECO:0000256" key="2">
    <source>
        <dbReference type="ARBA" id="ARBA00022603"/>
    </source>
</evidence>
<evidence type="ECO:0000313" key="7">
    <source>
        <dbReference type="Proteomes" id="UP000322873"/>
    </source>
</evidence>
<keyword evidence="3" id="KW-0808">Transferase</keyword>
<evidence type="ECO:0000259" key="5">
    <source>
        <dbReference type="Pfam" id="PF08241"/>
    </source>
</evidence>
<evidence type="ECO:0000256" key="1">
    <source>
        <dbReference type="ARBA" id="ARBA00008361"/>
    </source>
</evidence>
<dbReference type="PANTHER" id="PTHR44942:SF4">
    <property type="entry name" value="METHYLTRANSFERASE TYPE 11 DOMAIN-CONTAINING PROTEIN"/>
    <property type="match status" value="1"/>
</dbReference>
<dbReference type="SUPFAM" id="SSF53335">
    <property type="entry name" value="S-adenosyl-L-methionine-dependent methyltransferases"/>
    <property type="match status" value="1"/>
</dbReference>
<dbReference type="VEuPathDB" id="FungiDB:MFRU_021g00470"/>
<feature type="transmembrane region" description="Helical" evidence="4">
    <location>
        <begin position="307"/>
        <end position="331"/>
    </location>
</feature>
<dbReference type="Pfam" id="PF08241">
    <property type="entry name" value="Methyltransf_11"/>
    <property type="match status" value="1"/>
</dbReference>
<comment type="similarity">
    <text evidence="1">Belongs to the methyltransferase superfamily.</text>
</comment>
<dbReference type="GO" id="GO:0032259">
    <property type="term" value="P:methylation"/>
    <property type="evidence" value="ECO:0007669"/>
    <property type="project" value="UniProtKB-KW"/>
</dbReference>
<keyword evidence="4" id="KW-0812">Transmembrane</keyword>
<dbReference type="InterPro" id="IPR013216">
    <property type="entry name" value="Methyltransf_11"/>
</dbReference>
<dbReference type="Gene3D" id="3.40.50.150">
    <property type="entry name" value="Vaccinia Virus protein VP39"/>
    <property type="match status" value="1"/>
</dbReference>
<reference evidence="6 7" key="1">
    <citation type="submission" date="2019-06" db="EMBL/GenBank/DDBJ databases">
        <title>Genome Sequence of the Brown Rot Fungal Pathogen Monilinia fructicola.</title>
        <authorList>
            <person name="De Miccolis Angelini R.M."/>
            <person name="Landi L."/>
            <person name="Abate D."/>
            <person name="Pollastro S."/>
            <person name="Romanazzi G."/>
            <person name="Faretra F."/>
        </authorList>
    </citation>
    <scope>NUCLEOTIDE SEQUENCE [LARGE SCALE GENOMIC DNA]</scope>
    <source>
        <strain evidence="6 7">Mfrc123</strain>
    </source>
</reference>
<accession>A0A5M9K8T6</accession>
<dbReference type="Proteomes" id="UP000322873">
    <property type="component" value="Unassembled WGS sequence"/>
</dbReference>
<comment type="caution">
    <text evidence="6">The sequence shown here is derived from an EMBL/GenBank/DDBJ whole genome shotgun (WGS) entry which is preliminary data.</text>
</comment>
<evidence type="ECO:0000256" key="3">
    <source>
        <dbReference type="ARBA" id="ARBA00022679"/>
    </source>
</evidence>
<keyword evidence="4" id="KW-1133">Transmembrane helix</keyword>
<keyword evidence="2" id="KW-0489">Methyltransferase</keyword>
<keyword evidence="7" id="KW-1185">Reference proteome</keyword>
<protein>
    <recommendedName>
        <fullName evidence="5">Methyltransferase type 11 domain-containing protein</fullName>
    </recommendedName>
</protein>
<dbReference type="GO" id="GO:0008757">
    <property type="term" value="F:S-adenosylmethionine-dependent methyltransferase activity"/>
    <property type="evidence" value="ECO:0007669"/>
    <property type="project" value="InterPro"/>
</dbReference>
<proteinExistence type="inferred from homology"/>
<dbReference type="PANTHER" id="PTHR44942">
    <property type="entry name" value="METHYLTRANSF_11 DOMAIN-CONTAINING PROTEIN"/>
    <property type="match status" value="1"/>
</dbReference>
<dbReference type="AlphaFoldDB" id="A0A5M9K8T6"/>
<feature type="domain" description="Methyltransferase type 11" evidence="5">
    <location>
        <begin position="48"/>
        <end position="147"/>
    </location>
</feature>
<evidence type="ECO:0000313" key="6">
    <source>
        <dbReference type="EMBL" id="KAA8577280.1"/>
    </source>
</evidence>
<dbReference type="EMBL" id="VICG01000001">
    <property type="protein sequence ID" value="KAA8577280.1"/>
    <property type="molecule type" value="Genomic_DNA"/>
</dbReference>
<dbReference type="InterPro" id="IPR029063">
    <property type="entry name" value="SAM-dependent_MTases_sf"/>
</dbReference>
<name>A0A5M9K8T6_MONFR</name>
<organism evidence="6 7">
    <name type="scientific">Monilinia fructicola</name>
    <name type="common">Brown rot fungus</name>
    <name type="synonym">Ciboria fructicola</name>
    <dbReference type="NCBI Taxonomy" id="38448"/>
    <lineage>
        <taxon>Eukaryota</taxon>
        <taxon>Fungi</taxon>
        <taxon>Dikarya</taxon>
        <taxon>Ascomycota</taxon>
        <taxon>Pezizomycotina</taxon>
        <taxon>Leotiomycetes</taxon>
        <taxon>Helotiales</taxon>
        <taxon>Sclerotiniaceae</taxon>
        <taxon>Monilinia</taxon>
    </lineage>
</organism>
<gene>
    <name evidence="6" type="ORF">EYC84_007252</name>
</gene>
<keyword evidence="4" id="KW-0472">Membrane</keyword>